<dbReference type="InterPro" id="IPR002033">
    <property type="entry name" value="TatC"/>
</dbReference>
<feature type="compositionally biased region" description="Basic and acidic residues" evidence="6">
    <location>
        <begin position="1"/>
        <end position="22"/>
    </location>
</feature>
<comment type="function">
    <text evidence="5">Part of the twin-arginine translocation (Tat) system that transports large folded proteins containing a characteristic twin-arginine motif in their signal peptide across membranes.</text>
</comment>
<feature type="transmembrane region" description="Helical" evidence="5">
    <location>
        <begin position="433"/>
        <end position="452"/>
    </location>
</feature>
<dbReference type="PRINTS" id="PR01840">
    <property type="entry name" value="TATCFAMILY"/>
</dbReference>
<dbReference type="PANTHER" id="PTHR30371:SF0">
    <property type="entry name" value="SEC-INDEPENDENT PROTEIN TRANSLOCASE PROTEIN TATC, CHLOROPLASTIC-RELATED"/>
    <property type="match status" value="1"/>
</dbReference>
<feature type="region of interest" description="Disordered" evidence="6">
    <location>
        <begin position="1"/>
        <end position="218"/>
    </location>
</feature>
<dbReference type="GO" id="GO:0043953">
    <property type="term" value="P:protein transport by the Tat complex"/>
    <property type="evidence" value="ECO:0007669"/>
    <property type="project" value="UniProtKB-UniRule"/>
</dbReference>
<keyword evidence="5" id="KW-0813">Transport</keyword>
<comment type="subcellular location">
    <subcellularLocation>
        <location evidence="5">Cell membrane</location>
        <topology evidence="5">Multi-pass membrane protein</topology>
    </subcellularLocation>
    <subcellularLocation>
        <location evidence="1">Membrane</location>
        <topology evidence="1">Multi-pass membrane protein</topology>
    </subcellularLocation>
</comment>
<comment type="subunit">
    <text evidence="5">Forms a complex with TatA.</text>
</comment>
<comment type="similarity">
    <text evidence="5">Belongs to the TatC family.</text>
</comment>
<dbReference type="Proteomes" id="UP000608662">
    <property type="component" value="Unassembled WGS sequence"/>
</dbReference>
<keyword evidence="3 5" id="KW-1133">Transmembrane helix</keyword>
<evidence type="ECO:0000313" key="8">
    <source>
        <dbReference type="Proteomes" id="UP000608662"/>
    </source>
</evidence>
<organism evidence="7 8">
    <name type="scientific">Halomicrobium mukohataei</name>
    <dbReference type="NCBI Taxonomy" id="57705"/>
    <lineage>
        <taxon>Archaea</taxon>
        <taxon>Methanobacteriati</taxon>
        <taxon>Methanobacteriota</taxon>
        <taxon>Stenosarchaea group</taxon>
        <taxon>Halobacteria</taxon>
        <taxon>Halobacteriales</taxon>
        <taxon>Haloarculaceae</taxon>
        <taxon>Halomicrobium</taxon>
    </lineage>
</organism>
<gene>
    <name evidence="5" type="primary">tatC</name>
    <name evidence="7" type="ORF">GOC74_05005</name>
</gene>
<feature type="compositionally biased region" description="Acidic residues" evidence="6">
    <location>
        <begin position="43"/>
        <end position="57"/>
    </location>
</feature>
<proteinExistence type="inferred from homology"/>
<evidence type="ECO:0000256" key="2">
    <source>
        <dbReference type="ARBA" id="ARBA00022692"/>
    </source>
</evidence>
<evidence type="ECO:0000256" key="3">
    <source>
        <dbReference type="ARBA" id="ARBA00022989"/>
    </source>
</evidence>
<accession>A0A847UDY2</accession>
<evidence type="ECO:0000256" key="6">
    <source>
        <dbReference type="SAM" id="MobiDB-lite"/>
    </source>
</evidence>
<evidence type="ECO:0000256" key="1">
    <source>
        <dbReference type="ARBA" id="ARBA00004141"/>
    </source>
</evidence>
<dbReference type="PANTHER" id="PTHR30371">
    <property type="entry name" value="SEC-INDEPENDENT PROTEIN TRANSLOCASE PROTEIN TATC"/>
    <property type="match status" value="1"/>
</dbReference>
<feature type="transmembrane region" description="Helical" evidence="5">
    <location>
        <begin position="229"/>
        <end position="250"/>
    </location>
</feature>
<keyword evidence="2 5" id="KW-0812">Transmembrane</keyword>
<keyword evidence="5" id="KW-0811">Translocation</keyword>
<feature type="compositionally biased region" description="Acidic residues" evidence="6">
    <location>
        <begin position="141"/>
        <end position="170"/>
    </location>
</feature>
<keyword evidence="5" id="KW-1003">Cell membrane</keyword>
<dbReference type="Pfam" id="PF00902">
    <property type="entry name" value="TatC"/>
    <property type="match status" value="1"/>
</dbReference>
<feature type="transmembrane region" description="Helical" evidence="5">
    <location>
        <begin position="324"/>
        <end position="355"/>
    </location>
</feature>
<name>A0A847UDY2_9EURY</name>
<sequence length="623" mass="66690">MGDRDGDDERASEEPADSHSEESPADEQQVPSSTAVDAKADDASDATEDSADDPADDDHERADSDSSADTEDEDGAPDSEEDEDGAPDSDDDPQEWWKDHDPANDVDESGDDESDDDEELPPAARRDQTQARGDARRADETGDSSDTDDSEDGDADTASDSDDGDSDDSEEPKQVHAPGPSPKGGGTAASATARPTRDREPPSPPDDVGPSTAPDDEEMPLTEHVEEMALRFLAVGLVMFGVAGIVVFYANDLINFLWYSFLGDPALCPGPDCGVKPRVYHPLSLVLARLKVSTLVGLIIALPVGVYQTYRFMRPGLYPRERRYYLAAVPTSLVLAAVGVSFAYFAVLPSLFAYFTEYSEQAATTAFGLTETFNLIVLMLGFFALVFQIPLLVMLAIMMGVTTRQWLEDRRLYFWGGFAAVAFLFSPDPTGMAPLIVAVTMIFLFEGTLALLRWTGTGSPVPTAEEAADRRPVAYLAAALGGYVASSGPIPPGYYDALPQVVIDQLASAGGPIATPAIIAGALIALFEIGAFLLRRYGRSRRALKARLAVEDARIPVWLGAVVVGYFGSPTPTLVTAARDLALSPTRAALVGVGLVVLYELFVAVLRWREGDDAAETPTTEEA</sequence>
<keyword evidence="4 5" id="KW-0472">Membrane</keyword>
<dbReference type="RefSeq" id="WP_170093174.1">
    <property type="nucleotide sequence ID" value="NZ_WOYG01000001.1"/>
</dbReference>
<feature type="transmembrane region" description="Helical" evidence="5">
    <location>
        <begin position="473"/>
        <end position="493"/>
    </location>
</feature>
<evidence type="ECO:0000256" key="4">
    <source>
        <dbReference type="ARBA" id="ARBA00023136"/>
    </source>
</evidence>
<feature type="transmembrane region" description="Helical" evidence="5">
    <location>
        <begin position="513"/>
        <end position="534"/>
    </location>
</feature>
<dbReference type="EMBL" id="WOYG01000001">
    <property type="protein sequence ID" value="NLV09288.1"/>
    <property type="molecule type" value="Genomic_DNA"/>
</dbReference>
<feature type="transmembrane region" description="Helical" evidence="5">
    <location>
        <begin position="375"/>
        <end position="400"/>
    </location>
</feature>
<dbReference type="GO" id="GO:0009977">
    <property type="term" value="F:proton motive force dependent protein transmembrane transporter activity"/>
    <property type="evidence" value="ECO:0007669"/>
    <property type="project" value="TreeGrafter"/>
</dbReference>
<comment type="caution">
    <text evidence="5">Lacks conserved residue(s) required for the propagation of feature annotation.</text>
</comment>
<evidence type="ECO:0000313" key="7">
    <source>
        <dbReference type="EMBL" id="NLV09288.1"/>
    </source>
</evidence>
<feature type="transmembrane region" description="Helical" evidence="5">
    <location>
        <begin position="292"/>
        <end position="312"/>
    </location>
</feature>
<dbReference type="GO" id="GO:0033281">
    <property type="term" value="C:TAT protein transport complex"/>
    <property type="evidence" value="ECO:0007669"/>
    <property type="project" value="UniProtKB-UniRule"/>
</dbReference>
<comment type="caution">
    <text evidence="7">The sequence shown here is derived from an EMBL/GenBank/DDBJ whole genome shotgun (WGS) entry which is preliminary data.</text>
</comment>
<feature type="transmembrane region" description="Helical" evidence="5">
    <location>
        <begin position="555"/>
        <end position="575"/>
    </location>
</feature>
<feature type="transmembrane region" description="Helical" evidence="5">
    <location>
        <begin position="587"/>
        <end position="606"/>
    </location>
</feature>
<keyword evidence="5" id="KW-0653">Protein transport</keyword>
<feature type="compositionally biased region" description="Acidic residues" evidence="6">
    <location>
        <begin position="66"/>
        <end position="94"/>
    </location>
</feature>
<dbReference type="HAMAP" id="MF_00902">
    <property type="entry name" value="TatC"/>
    <property type="match status" value="1"/>
</dbReference>
<feature type="transmembrane region" description="Helical" evidence="5">
    <location>
        <begin position="412"/>
        <end position="427"/>
    </location>
</feature>
<reference evidence="7" key="1">
    <citation type="submission" date="2019-12" db="EMBL/GenBank/DDBJ databases">
        <title>Whole-genome sequence of Halomicrobium mukohataei pws1.</title>
        <authorList>
            <person name="Verma D.K."/>
            <person name="Gopal K."/>
            <person name="Prasad E.S."/>
        </authorList>
    </citation>
    <scope>NUCLEOTIDE SEQUENCE</scope>
    <source>
        <strain evidence="7">Pws1</strain>
    </source>
</reference>
<dbReference type="AlphaFoldDB" id="A0A847UDY2"/>
<dbReference type="OrthoDB" id="198870at2157"/>
<protein>
    <recommendedName>
        <fullName evidence="5">Sec-independent protein translocase protein TatC</fullName>
    </recommendedName>
</protein>
<feature type="compositionally biased region" description="Basic and acidic residues" evidence="6">
    <location>
        <begin position="124"/>
        <end position="140"/>
    </location>
</feature>
<dbReference type="GO" id="GO:0065002">
    <property type="term" value="P:intracellular protein transmembrane transport"/>
    <property type="evidence" value="ECO:0007669"/>
    <property type="project" value="TreeGrafter"/>
</dbReference>
<evidence type="ECO:0000256" key="5">
    <source>
        <dbReference type="HAMAP-Rule" id="MF_00902"/>
    </source>
</evidence>
<feature type="compositionally biased region" description="Acidic residues" evidence="6">
    <location>
        <begin position="104"/>
        <end position="120"/>
    </location>
</feature>